<dbReference type="InterPro" id="IPR045526">
    <property type="entry name" value="DUF6471"/>
</dbReference>
<dbReference type="Pfam" id="PF20075">
    <property type="entry name" value="DUF6471"/>
    <property type="match status" value="1"/>
</dbReference>
<dbReference type="AlphaFoldDB" id="A0A0D7DWG5"/>
<sequence>MPDTTDWAKRAKGVLKAELKRRNVGYRELAEKLTAMGTPETERNIANKISRGGFTAAFLLQCLEAVGCRSLTLPSE</sequence>
<gene>
    <name evidence="2" type="ORF">OO17_29895</name>
</gene>
<name>A0A0D7DWG5_RHOPL</name>
<evidence type="ECO:0000313" key="3">
    <source>
        <dbReference type="Proteomes" id="UP000032515"/>
    </source>
</evidence>
<proteinExistence type="predicted"/>
<evidence type="ECO:0000259" key="1">
    <source>
        <dbReference type="Pfam" id="PF20075"/>
    </source>
</evidence>
<organism evidence="2 3">
    <name type="scientific">Rhodopseudomonas palustris</name>
    <dbReference type="NCBI Taxonomy" id="1076"/>
    <lineage>
        <taxon>Bacteria</taxon>
        <taxon>Pseudomonadati</taxon>
        <taxon>Pseudomonadota</taxon>
        <taxon>Alphaproteobacteria</taxon>
        <taxon>Hyphomicrobiales</taxon>
        <taxon>Nitrobacteraceae</taxon>
        <taxon>Rhodopseudomonas</taxon>
    </lineage>
</organism>
<protein>
    <recommendedName>
        <fullName evidence="1">DUF6471 domain-containing protein</fullName>
    </recommendedName>
</protein>
<accession>A0A0D7DWG5</accession>
<evidence type="ECO:0000313" key="2">
    <source>
        <dbReference type="EMBL" id="KIZ32530.1"/>
    </source>
</evidence>
<comment type="caution">
    <text evidence="2">The sequence shown here is derived from an EMBL/GenBank/DDBJ whole genome shotgun (WGS) entry which is preliminary data.</text>
</comment>
<feature type="domain" description="DUF6471" evidence="1">
    <location>
        <begin position="7"/>
        <end position="71"/>
    </location>
</feature>
<reference evidence="2 3" key="1">
    <citation type="submission" date="2014-11" db="EMBL/GenBank/DDBJ databases">
        <title>Genomics and ecophysiology of heterotrophic nitrogen fixing bacteria isolated from estuarine surface water.</title>
        <authorList>
            <person name="Bentzon-Tilia M."/>
            <person name="Severin I."/>
            <person name="Hansen L.H."/>
            <person name="Riemann L."/>
        </authorList>
    </citation>
    <scope>NUCLEOTIDE SEQUENCE [LARGE SCALE GENOMIC DNA]</scope>
    <source>
        <strain evidence="2 3">BAL398</strain>
    </source>
</reference>
<dbReference type="EMBL" id="JXXE01000889">
    <property type="protein sequence ID" value="KIZ32530.1"/>
    <property type="molecule type" value="Genomic_DNA"/>
</dbReference>
<dbReference type="Proteomes" id="UP000032515">
    <property type="component" value="Unassembled WGS sequence"/>
</dbReference>